<sequence>MTNATAPRKPSVKMTIRVYRVDRYGLISEDRGTVACTDHGRQALPQVNAYPRCESPRCTPGKAAAR</sequence>
<gene>
    <name evidence="1" type="ORF">GCM10010121_079020</name>
</gene>
<name>A0A917P2I7_9ACTN</name>
<accession>A0A917P2I7</accession>
<evidence type="ECO:0000313" key="2">
    <source>
        <dbReference type="Proteomes" id="UP000657574"/>
    </source>
</evidence>
<reference evidence="1" key="2">
    <citation type="submission" date="2020-09" db="EMBL/GenBank/DDBJ databases">
        <authorList>
            <person name="Sun Q."/>
            <person name="Ohkuma M."/>
        </authorList>
    </citation>
    <scope>NUCLEOTIDE SEQUENCE</scope>
    <source>
        <strain evidence="1">JCM 3086</strain>
    </source>
</reference>
<reference evidence="1" key="1">
    <citation type="journal article" date="2014" name="Int. J. Syst. Evol. Microbiol.">
        <title>Complete genome sequence of Corynebacterium casei LMG S-19264T (=DSM 44701T), isolated from a smear-ripened cheese.</title>
        <authorList>
            <consortium name="US DOE Joint Genome Institute (JGI-PGF)"/>
            <person name="Walter F."/>
            <person name="Albersmeier A."/>
            <person name="Kalinowski J."/>
            <person name="Ruckert C."/>
        </authorList>
    </citation>
    <scope>NUCLEOTIDE SEQUENCE</scope>
    <source>
        <strain evidence="1">JCM 3086</strain>
    </source>
</reference>
<dbReference type="EMBL" id="BMQA01000051">
    <property type="protein sequence ID" value="GGJ56559.1"/>
    <property type="molecule type" value="Genomic_DNA"/>
</dbReference>
<keyword evidence="2" id="KW-1185">Reference proteome</keyword>
<dbReference type="Proteomes" id="UP000657574">
    <property type="component" value="Unassembled WGS sequence"/>
</dbReference>
<protein>
    <submittedName>
        <fullName evidence="1">Uncharacterized protein</fullName>
    </submittedName>
</protein>
<comment type="caution">
    <text evidence="1">The sequence shown here is derived from an EMBL/GenBank/DDBJ whole genome shotgun (WGS) entry which is preliminary data.</text>
</comment>
<organism evidence="1 2">
    <name type="scientific">Streptomyces brasiliensis</name>
    <dbReference type="NCBI Taxonomy" id="1954"/>
    <lineage>
        <taxon>Bacteria</taxon>
        <taxon>Bacillati</taxon>
        <taxon>Actinomycetota</taxon>
        <taxon>Actinomycetes</taxon>
        <taxon>Kitasatosporales</taxon>
        <taxon>Streptomycetaceae</taxon>
        <taxon>Streptomyces</taxon>
    </lineage>
</organism>
<proteinExistence type="predicted"/>
<evidence type="ECO:0000313" key="1">
    <source>
        <dbReference type="EMBL" id="GGJ56559.1"/>
    </source>
</evidence>
<dbReference type="AlphaFoldDB" id="A0A917P2I7"/>